<accession>A0A0W8FP67</accession>
<proteinExistence type="predicted"/>
<name>A0A0W8FP67_9ZZZZ</name>
<protein>
    <submittedName>
        <fullName evidence="1">Uncharacterized protein</fullName>
    </submittedName>
</protein>
<gene>
    <name evidence="1" type="ORF">ASZ90_007656</name>
</gene>
<organism evidence="1">
    <name type="scientific">hydrocarbon metagenome</name>
    <dbReference type="NCBI Taxonomy" id="938273"/>
    <lineage>
        <taxon>unclassified sequences</taxon>
        <taxon>metagenomes</taxon>
        <taxon>ecological metagenomes</taxon>
    </lineage>
</organism>
<dbReference type="AlphaFoldDB" id="A0A0W8FP67"/>
<reference evidence="1" key="1">
    <citation type="journal article" date="2015" name="Proc. Natl. Acad. Sci. U.S.A.">
        <title>Networks of energetic and metabolic interactions define dynamics in microbial communities.</title>
        <authorList>
            <person name="Embree M."/>
            <person name="Liu J.K."/>
            <person name="Al-Bassam M.M."/>
            <person name="Zengler K."/>
        </authorList>
    </citation>
    <scope>NUCLEOTIDE SEQUENCE</scope>
</reference>
<comment type="caution">
    <text evidence="1">The sequence shown here is derived from an EMBL/GenBank/DDBJ whole genome shotgun (WGS) entry which is preliminary data.</text>
</comment>
<sequence length="49" mass="5753">MGYGKSWTEKVQIRLTYISSQETAIQADAFRVKREFYSTAKRMFLICKA</sequence>
<evidence type="ECO:0000313" key="1">
    <source>
        <dbReference type="EMBL" id="KUG22564.1"/>
    </source>
</evidence>
<dbReference type="EMBL" id="LNQE01000956">
    <property type="protein sequence ID" value="KUG22564.1"/>
    <property type="molecule type" value="Genomic_DNA"/>
</dbReference>